<feature type="region of interest" description="Disordered" evidence="1">
    <location>
        <begin position="15"/>
        <end position="40"/>
    </location>
</feature>
<evidence type="ECO:0008006" key="4">
    <source>
        <dbReference type="Google" id="ProtNLM"/>
    </source>
</evidence>
<sequence length="96" mass="10368">MNLILEALRSLGDHLRRPVADTPGDPDAPPAPGPRPPVPRELAGRWIAWSADGRRIVASGTTLDEARRRAGEATSERVSFERLGSAPPTEPARPTR</sequence>
<dbReference type="RefSeq" id="WP_145279294.1">
    <property type="nucleotide sequence ID" value="NZ_CP036427.1"/>
</dbReference>
<evidence type="ECO:0000256" key="1">
    <source>
        <dbReference type="SAM" id="MobiDB-lite"/>
    </source>
</evidence>
<feature type="region of interest" description="Disordered" evidence="1">
    <location>
        <begin position="60"/>
        <end position="96"/>
    </location>
</feature>
<proteinExistence type="predicted"/>
<evidence type="ECO:0000313" key="2">
    <source>
        <dbReference type="EMBL" id="QDV39131.1"/>
    </source>
</evidence>
<geneLocation type="plasmid" evidence="3">
    <name>pelp_1</name>
</geneLocation>
<keyword evidence="2" id="KW-0614">Plasmid</keyword>
<dbReference type="KEGG" id="tpla:ElP_70950"/>
<feature type="compositionally biased region" description="Pro residues" evidence="1">
    <location>
        <begin position="26"/>
        <end position="39"/>
    </location>
</feature>
<gene>
    <name evidence="2" type="ORF">ElP_70950</name>
</gene>
<organism evidence="2 3">
    <name type="scientific">Tautonia plasticadhaerens</name>
    <dbReference type="NCBI Taxonomy" id="2527974"/>
    <lineage>
        <taxon>Bacteria</taxon>
        <taxon>Pseudomonadati</taxon>
        <taxon>Planctomycetota</taxon>
        <taxon>Planctomycetia</taxon>
        <taxon>Isosphaerales</taxon>
        <taxon>Isosphaeraceae</taxon>
        <taxon>Tautonia</taxon>
    </lineage>
</organism>
<dbReference type="AlphaFoldDB" id="A0A518HE65"/>
<protein>
    <recommendedName>
        <fullName evidence="4">DUF5678 domain-containing protein</fullName>
    </recommendedName>
</protein>
<feature type="compositionally biased region" description="Basic and acidic residues" evidence="1">
    <location>
        <begin position="64"/>
        <end position="80"/>
    </location>
</feature>
<reference evidence="2 3" key="1">
    <citation type="submission" date="2019-02" db="EMBL/GenBank/DDBJ databases">
        <title>Deep-cultivation of Planctomycetes and their phenomic and genomic characterization uncovers novel biology.</title>
        <authorList>
            <person name="Wiegand S."/>
            <person name="Jogler M."/>
            <person name="Boedeker C."/>
            <person name="Pinto D."/>
            <person name="Vollmers J."/>
            <person name="Rivas-Marin E."/>
            <person name="Kohn T."/>
            <person name="Peeters S.H."/>
            <person name="Heuer A."/>
            <person name="Rast P."/>
            <person name="Oberbeckmann S."/>
            <person name="Bunk B."/>
            <person name="Jeske O."/>
            <person name="Meyerdierks A."/>
            <person name="Storesund J.E."/>
            <person name="Kallscheuer N."/>
            <person name="Luecker S."/>
            <person name="Lage O.M."/>
            <person name="Pohl T."/>
            <person name="Merkel B.J."/>
            <person name="Hornburger P."/>
            <person name="Mueller R.-W."/>
            <person name="Bruemmer F."/>
            <person name="Labrenz M."/>
            <person name="Spormann A.M."/>
            <person name="Op den Camp H."/>
            <person name="Overmann J."/>
            <person name="Amann R."/>
            <person name="Jetten M.S.M."/>
            <person name="Mascher T."/>
            <person name="Medema M.H."/>
            <person name="Devos D.P."/>
            <person name="Kaster A.-K."/>
            <person name="Ovreas L."/>
            <person name="Rohde M."/>
            <person name="Galperin M.Y."/>
            <person name="Jogler C."/>
        </authorList>
    </citation>
    <scope>NUCLEOTIDE SEQUENCE [LARGE SCALE GENOMIC DNA]</scope>
    <source>
        <strain evidence="2 3">ElP</strain>
        <plasmid evidence="3">pelp_1</plasmid>
    </source>
</reference>
<name>A0A518HE65_9BACT</name>
<accession>A0A518HE65</accession>
<evidence type="ECO:0000313" key="3">
    <source>
        <dbReference type="Proteomes" id="UP000317835"/>
    </source>
</evidence>
<dbReference type="Proteomes" id="UP000317835">
    <property type="component" value="Plasmid pElP_1"/>
</dbReference>
<keyword evidence="3" id="KW-1185">Reference proteome</keyword>
<dbReference type="EMBL" id="CP036427">
    <property type="protein sequence ID" value="QDV39131.1"/>
    <property type="molecule type" value="Genomic_DNA"/>
</dbReference>